<sequence>MRVCLAESESGRTTTKTNLNKNKSKDFGIFQINNKYWCSPPATGGCKIPCQSLLNDDISDDAKCAKTIYKSSGFKAWYGWRAKCQGKNTAVYLRGCNL</sequence>
<dbReference type="InterPro" id="IPR000974">
    <property type="entry name" value="Glyco_hydro_22_lys"/>
</dbReference>
<dbReference type="EMBL" id="LR900247">
    <property type="protein sequence ID" value="CAD7244871.1"/>
    <property type="molecule type" value="Genomic_DNA"/>
</dbReference>
<evidence type="ECO:0000313" key="9">
    <source>
        <dbReference type="Proteomes" id="UP000677054"/>
    </source>
</evidence>
<protein>
    <recommendedName>
        <fullName evidence="2">lysozyme</fullName>
        <ecNumber evidence="2">3.2.1.17</ecNumber>
    </recommendedName>
</protein>
<dbReference type="Pfam" id="PF00062">
    <property type="entry name" value="Lys"/>
    <property type="match status" value="1"/>
</dbReference>
<accession>A0A7R8XCW2</accession>
<evidence type="ECO:0000256" key="4">
    <source>
        <dbReference type="ARBA" id="ARBA00023157"/>
    </source>
</evidence>
<dbReference type="EC" id="3.2.1.17" evidence="2"/>
<keyword evidence="9" id="KW-1185">Reference proteome</keyword>
<dbReference type="GO" id="GO:0031640">
    <property type="term" value="P:killing of cells of another organism"/>
    <property type="evidence" value="ECO:0007669"/>
    <property type="project" value="UniProtKB-KW"/>
</dbReference>
<dbReference type="PRINTS" id="PR00135">
    <property type="entry name" value="LYZLACT"/>
</dbReference>
<comment type="similarity">
    <text evidence="6">Belongs to the glycosyl hydrolase 22 family.</text>
</comment>
<dbReference type="PROSITE" id="PS00128">
    <property type="entry name" value="GLYCOSYL_HYDROL_F22_1"/>
    <property type="match status" value="1"/>
</dbReference>
<keyword evidence="3" id="KW-0081">Bacteriolytic enzyme</keyword>
<dbReference type="AlphaFoldDB" id="A0A7R8XCW2"/>
<dbReference type="GO" id="GO:0042742">
    <property type="term" value="P:defense response to bacterium"/>
    <property type="evidence" value="ECO:0007669"/>
    <property type="project" value="UniProtKB-KW"/>
</dbReference>
<evidence type="ECO:0000313" key="8">
    <source>
        <dbReference type="EMBL" id="CAD7244871.1"/>
    </source>
</evidence>
<evidence type="ECO:0000256" key="2">
    <source>
        <dbReference type="ARBA" id="ARBA00012732"/>
    </source>
</evidence>
<dbReference type="Gene3D" id="1.10.530.10">
    <property type="match status" value="1"/>
</dbReference>
<dbReference type="Proteomes" id="UP000677054">
    <property type="component" value="Unassembled WGS sequence"/>
</dbReference>
<dbReference type="PANTHER" id="PTHR11407">
    <property type="entry name" value="LYSOZYME C"/>
    <property type="match status" value="1"/>
</dbReference>
<dbReference type="OrthoDB" id="17373at2759"/>
<name>A0A7R8XCW2_9CRUS</name>
<proteinExistence type="inferred from homology"/>
<keyword evidence="3" id="KW-0929">Antimicrobial</keyword>
<evidence type="ECO:0000259" key="7">
    <source>
        <dbReference type="PROSITE" id="PS00128"/>
    </source>
</evidence>
<evidence type="ECO:0000256" key="6">
    <source>
        <dbReference type="RuleBase" id="RU004440"/>
    </source>
</evidence>
<evidence type="ECO:0000256" key="3">
    <source>
        <dbReference type="ARBA" id="ARBA00022638"/>
    </source>
</evidence>
<organism evidence="8">
    <name type="scientific">Darwinula stevensoni</name>
    <dbReference type="NCBI Taxonomy" id="69355"/>
    <lineage>
        <taxon>Eukaryota</taxon>
        <taxon>Metazoa</taxon>
        <taxon>Ecdysozoa</taxon>
        <taxon>Arthropoda</taxon>
        <taxon>Crustacea</taxon>
        <taxon>Oligostraca</taxon>
        <taxon>Ostracoda</taxon>
        <taxon>Podocopa</taxon>
        <taxon>Podocopida</taxon>
        <taxon>Darwinulocopina</taxon>
        <taxon>Darwinuloidea</taxon>
        <taxon>Darwinulidae</taxon>
        <taxon>Darwinula</taxon>
    </lineage>
</organism>
<gene>
    <name evidence="8" type="ORF">DSTB1V02_LOCUS4757</name>
</gene>
<feature type="domain" description="Glycosyl hydrolases family 22 (GH22)" evidence="7">
    <location>
        <begin position="46"/>
        <end position="64"/>
    </location>
</feature>
<reference evidence="8" key="1">
    <citation type="submission" date="2020-11" db="EMBL/GenBank/DDBJ databases">
        <authorList>
            <person name="Tran Van P."/>
        </authorList>
    </citation>
    <scope>NUCLEOTIDE SEQUENCE</scope>
</reference>
<dbReference type="InterPro" id="IPR001916">
    <property type="entry name" value="Glyco_hydro_22"/>
</dbReference>
<dbReference type="InterPro" id="IPR023346">
    <property type="entry name" value="Lysozyme-like_dom_sf"/>
</dbReference>
<dbReference type="PANTHER" id="PTHR11407:SF63">
    <property type="entry name" value="LYSOZYME C"/>
    <property type="match status" value="1"/>
</dbReference>
<dbReference type="InterPro" id="IPR019799">
    <property type="entry name" value="Glyco_hydro_22_CS"/>
</dbReference>
<comment type="catalytic activity">
    <reaction evidence="1">
        <text>Hydrolysis of (1-&gt;4)-beta-linkages between N-acetylmuramic acid and N-acetyl-D-glucosamine residues in a peptidoglycan and between N-acetyl-D-glucosamine residues in chitodextrins.</text>
        <dbReference type="EC" id="3.2.1.17"/>
    </reaction>
</comment>
<keyword evidence="5" id="KW-0326">Glycosidase</keyword>
<dbReference type="SUPFAM" id="SSF53955">
    <property type="entry name" value="Lysozyme-like"/>
    <property type="match status" value="1"/>
</dbReference>
<keyword evidence="5" id="KW-0378">Hydrolase</keyword>
<keyword evidence="4" id="KW-1015">Disulfide bond</keyword>
<dbReference type="CDD" id="cd16899">
    <property type="entry name" value="LYZ_C_invert"/>
    <property type="match status" value="1"/>
</dbReference>
<dbReference type="EMBL" id="CAJPEV010000730">
    <property type="protein sequence ID" value="CAG0887982.1"/>
    <property type="molecule type" value="Genomic_DNA"/>
</dbReference>
<dbReference type="PROSITE" id="PS51348">
    <property type="entry name" value="GLYCOSYL_HYDROL_F22_2"/>
    <property type="match status" value="1"/>
</dbReference>
<dbReference type="SMART" id="SM00263">
    <property type="entry name" value="LYZ1"/>
    <property type="match status" value="1"/>
</dbReference>
<dbReference type="GO" id="GO:0003796">
    <property type="term" value="F:lysozyme activity"/>
    <property type="evidence" value="ECO:0007669"/>
    <property type="project" value="UniProtKB-EC"/>
</dbReference>
<dbReference type="PRINTS" id="PR00137">
    <property type="entry name" value="LYSOZYME"/>
</dbReference>
<evidence type="ECO:0000256" key="1">
    <source>
        <dbReference type="ARBA" id="ARBA00000632"/>
    </source>
</evidence>
<evidence type="ECO:0000256" key="5">
    <source>
        <dbReference type="ARBA" id="ARBA00023295"/>
    </source>
</evidence>